<dbReference type="EMBL" id="ML995854">
    <property type="protein sequence ID" value="KAF2767578.1"/>
    <property type="molecule type" value="Genomic_DNA"/>
</dbReference>
<name>A0A6G1L573_9PEZI</name>
<feature type="domain" description="SAM-dependent methyltransferase TRM5/TYW2-type" evidence="3">
    <location>
        <begin position="42"/>
        <end position="366"/>
    </location>
</feature>
<evidence type="ECO:0000256" key="1">
    <source>
        <dbReference type="ARBA" id="ARBA00049400"/>
    </source>
</evidence>
<dbReference type="SUPFAM" id="SSF53335">
    <property type="entry name" value="S-adenosyl-L-methionine-dependent methyltransferases"/>
    <property type="match status" value="1"/>
</dbReference>
<dbReference type="Gene3D" id="3.40.50.150">
    <property type="entry name" value="Vaccinia Virus protein VP39"/>
    <property type="match status" value="1"/>
</dbReference>
<dbReference type="PANTHER" id="PTHR23245">
    <property type="entry name" value="TRNA METHYLTRANSFERASE"/>
    <property type="match status" value="1"/>
</dbReference>
<dbReference type="PIRSF" id="PIRSF038972">
    <property type="entry name" value="Trm12"/>
    <property type="match status" value="1"/>
</dbReference>
<proteinExistence type="inferred from homology"/>
<protein>
    <recommendedName>
        <fullName evidence="2">tRNA wybutosine-synthesizing protein 2</fullName>
        <shortName evidence="2">tRNA-yW-synthesizing protein 2</shortName>
    </recommendedName>
    <alternativeName>
        <fullName evidence="2">tRNA(Phe) (4-demethylwyosine(37)-C(7)) aminocarboxypropyltransferase</fullName>
    </alternativeName>
</protein>
<dbReference type="Proteomes" id="UP000799436">
    <property type="component" value="Unassembled WGS sequence"/>
</dbReference>
<keyword evidence="2" id="KW-0808">Transferase</keyword>
<dbReference type="InterPro" id="IPR026274">
    <property type="entry name" value="tRNA_wybutosine_synth_prot_2"/>
</dbReference>
<dbReference type="GO" id="GO:0008175">
    <property type="term" value="F:tRNA methyltransferase activity"/>
    <property type="evidence" value="ECO:0007669"/>
    <property type="project" value="TreeGrafter"/>
</dbReference>
<dbReference type="GO" id="GO:0030488">
    <property type="term" value="P:tRNA methylation"/>
    <property type="evidence" value="ECO:0007669"/>
    <property type="project" value="TreeGrafter"/>
</dbReference>
<dbReference type="PROSITE" id="PS51684">
    <property type="entry name" value="SAM_MT_TRM5_TYW2"/>
    <property type="match status" value="1"/>
</dbReference>
<dbReference type="GO" id="GO:0008757">
    <property type="term" value="F:S-adenosylmethionine-dependent methyltransferase activity"/>
    <property type="evidence" value="ECO:0007669"/>
    <property type="project" value="InterPro"/>
</dbReference>
<comment type="similarity">
    <text evidence="2">Belongs to the class I-like SAM-binding methyltransferase superfamily. TRM5/TYW2 family.</text>
</comment>
<comment type="catalytic activity">
    <reaction evidence="1">
        <text>4-demethylwyosine(37) in tRNA(Phe) + S-adenosyl-L-methionine = 4-demethyl-7-[(3S)-3-amino-3-carboxypropyl]wyosine(37) in tRNA(Phe) + S-methyl-5'-thioadenosine + H(+)</text>
        <dbReference type="Rhea" id="RHEA:36355"/>
        <dbReference type="Rhea" id="RHEA-COMP:10164"/>
        <dbReference type="Rhea" id="RHEA-COMP:10378"/>
        <dbReference type="ChEBI" id="CHEBI:15378"/>
        <dbReference type="ChEBI" id="CHEBI:17509"/>
        <dbReference type="ChEBI" id="CHEBI:59789"/>
        <dbReference type="ChEBI" id="CHEBI:64315"/>
        <dbReference type="ChEBI" id="CHEBI:73550"/>
        <dbReference type="EC" id="2.5.1.114"/>
    </reaction>
</comment>
<dbReference type="GO" id="GO:0031591">
    <property type="term" value="P:wybutosine biosynthetic process"/>
    <property type="evidence" value="ECO:0007669"/>
    <property type="project" value="InterPro"/>
</dbReference>
<evidence type="ECO:0000313" key="5">
    <source>
        <dbReference type="Proteomes" id="UP000799436"/>
    </source>
</evidence>
<dbReference type="GO" id="GO:0005737">
    <property type="term" value="C:cytoplasm"/>
    <property type="evidence" value="ECO:0007669"/>
    <property type="project" value="UniProtKB-SubCell"/>
</dbReference>
<comment type="pathway">
    <text evidence="2">tRNA modification; wybutosine-tRNA(Phe) biosynthesis.</text>
</comment>
<dbReference type="InterPro" id="IPR029063">
    <property type="entry name" value="SAM-dependent_MTases_sf"/>
</dbReference>
<evidence type="ECO:0000256" key="2">
    <source>
        <dbReference type="PIRNR" id="PIRNR038972"/>
    </source>
</evidence>
<dbReference type="GO" id="GO:0102522">
    <property type="term" value="F:tRNA 4-demethylwyosine alpha-amino-alpha-carboxypropyltransferase activity"/>
    <property type="evidence" value="ECO:0007669"/>
    <property type="project" value="UniProtKB-EC"/>
</dbReference>
<comment type="function">
    <text evidence="2">S-adenosyl-L-methionine-dependent transferase that acts as a component of the wybutosine biosynthesis pathway. Wybutosine is a hyper modified guanosine with a tricyclic base found at the 3'-position adjacent to the anticodon of eukaryotic phenylalanine tRNA. Catalyzes the transfer of the alpha-amino-alpha-carboxypropyl (acp) group from S-adenosyl-L-methionine to the C-7 position of 4-demethylwyosine (imG-14) to produce wybutosine-86.</text>
</comment>
<keyword evidence="2" id="KW-0819">tRNA processing</keyword>
<dbReference type="AlphaFoldDB" id="A0A6G1L573"/>
<evidence type="ECO:0000313" key="4">
    <source>
        <dbReference type="EMBL" id="KAF2767578.1"/>
    </source>
</evidence>
<dbReference type="OrthoDB" id="2387925at2759"/>
<dbReference type="InterPro" id="IPR030382">
    <property type="entry name" value="MeTrfase_TRM5/TYW2"/>
</dbReference>
<keyword evidence="5" id="KW-1185">Reference proteome</keyword>
<accession>A0A6G1L573</accession>
<reference evidence="4" key="1">
    <citation type="journal article" date="2020" name="Stud. Mycol.">
        <title>101 Dothideomycetes genomes: a test case for predicting lifestyles and emergence of pathogens.</title>
        <authorList>
            <person name="Haridas S."/>
            <person name="Albert R."/>
            <person name="Binder M."/>
            <person name="Bloem J."/>
            <person name="Labutti K."/>
            <person name="Salamov A."/>
            <person name="Andreopoulos B."/>
            <person name="Baker S."/>
            <person name="Barry K."/>
            <person name="Bills G."/>
            <person name="Bluhm B."/>
            <person name="Cannon C."/>
            <person name="Castanera R."/>
            <person name="Culley D."/>
            <person name="Daum C."/>
            <person name="Ezra D."/>
            <person name="Gonzalez J."/>
            <person name="Henrissat B."/>
            <person name="Kuo A."/>
            <person name="Liang C."/>
            <person name="Lipzen A."/>
            <person name="Lutzoni F."/>
            <person name="Magnuson J."/>
            <person name="Mondo S."/>
            <person name="Nolan M."/>
            <person name="Ohm R."/>
            <person name="Pangilinan J."/>
            <person name="Park H.-J."/>
            <person name="Ramirez L."/>
            <person name="Alfaro M."/>
            <person name="Sun H."/>
            <person name="Tritt A."/>
            <person name="Yoshinaga Y."/>
            <person name="Zwiers L.-H."/>
            <person name="Turgeon B."/>
            <person name="Goodwin S."/>
            <person name="Spatafora J."/>
            <person name="Crous P."/>
            <person name="Grigoriev I."/>
        </authorList>
    </citation>
    <scope>NUCLEOTIDE SEQUENCE</scope>
    <source>
        <strain evidence="4">CBS 116005</strain>
    </source>
</reference>
<dbReference type="PANTHER" id="PTHR23245:SF25">
    <property type="entry name" value="TRNA WYBUTOSINE-SYNTHESIZING PROTEIN 2 HOMOLOG"/>
    <property type="match status" value="1"/>
</dbReference>
<evidence type="ECO:0000259" key="3">
    <source>
        <dbReference type="PROSITE" id="PS51684"/>
    </source>
</evidence>
<sequence length="368" mass="41258">MDRAIKAWLRQSERDTNESDSAALKKLQKSYVVYGCMALLPCEAIDTLHQSHHSLDDLYRLIAKELKTTHIATSRPIPLHQQDGTSENMVRSPINFLPLSGDFAPEPTPNSMLTPIQSDFENAFWTTAKQNGIHQVWAPRYTMFSRGNISEKARLLTLPSVLTAVEDGRRDGRGCAAVDLYAGIGYFTFSYLKAGVSKVLGWDLSPWSVEGLRRGARANKWGAVTATDHEGTGEALEREDVRVLAFCESNERAPGRVEKARQLLPPIRHVNCGLLPTSRGSWGTAVELLDPRLEGWVHVHENFAIDEIEGKAEEVRVEIQSLVDQFEGDVNREGTKWRKVAVEHINRLKSYAPGVIHCVIDIRIRPRT</sequence>
<gene>
    <name evidence="4" type="ORF">EJ03DRAFT_329053</name>
</gene>
<keyword evidence="2" id="KW-0949">S-adenosyl-L-methionine</keyword>
<comment type="subcellular location">
    <subcellularLocation>
        <location evidence="2">Cytoplasm</location>
    </subcellularLocation>
</comment>
<keyword evidence="2" id="KW-0963">Cytoplasm</keyword>
<organism evidence="4 5">
    <name type="scientific">Teratosphaeria nubilosa</name>
    <dbReference type="NCBI Taxonomy" id="161662"/>
    <lineage>
        <taxon>Eukaryota</taxon>
        <taxon>Fungi</taxon>
        <taxon>Dikarya</taxon>
        <taxon>Ascomycota</taxon>
        <taxon>Pezizomycotina</taxon>
        <taxon>Dothideomycetes</taxon>
        <taxon>Dothideomycetidae</taxon>
        <taxon>Mycosphaerellales</taxon>
        <taxon>Teratosphaeriaceae</taxon>
        <taxon>Teratosphaeria</taxon>
    </lineage>
</organism>
<dbReference type="UniPathway" id="UPA00375"/>